<keyword evidence="3" id="KW-1185">Reference proteome</keyword>
<protein>
    <recommendedName>
        <fullName evidence="1">YopX protein domain-containing protein</fullName>
    </recommendedName>
</protein>
<dbReference type="SUPFAM" id="SSF159006">
    <property type="entry name" value="YopX-like"/>
    <property type="match status" value="1"/>
</dbReference>
<dbReference type="EMBL" id="NDYL01000001">
    <property type="protein sequence ID" value="OXB94812.1"/>
    <property type="molecule type" value="Genomic_DNA"/>
</dbReference>
<dbReference type="AlphaFoldDB" id="A0A226QTI5"/>
<sequence>MYVFKVRAWTGEKMIYSDKDTYPLNSYKFEFDWKKCTGLRLFTFQRRIQVTDEDGDTYTIPDWIEVEDAIITQFTGLFDDTGKEIYEGDIVEVTEFKSYPYRAVVHFNYLGAWIKGPSLRKLLGISEIQQLYEYCDYGFGKGILSTCKVIGNIFENPDLIPDEEKNTSK</sequence>
<name>A0A226QTI5_9BACL</name>
<evidence type="ECO:0000313" key="2">
    <source>
        <dbReference type="EMBL" id="OXB94812.1"/>
    </source>
</evidence>
<dbReference type="InterPro" id="IPR023385">
    <property type="entry name" value="YopX-like_C"/>
</dbReference>
<comment type="caution">
    <text evidence="2">The sequence shown here is derived from an EMBL/GenBank/DDBJ whole genome shotgun (WGS) entry which is preliminary data.</text>
</comment>
<dbReference type="InterPro" id="IPR019096">
    <property type="entry name" value="YopX_protein"/>
</dbReference>
<reference evidence="2 3" key="1">
    <citation type="submission" date="2017-04" db="EMBL/GenBank/DDBJ databases">
        <title>The genome sequence of Parageobacillus galactosidasius DSM 18751.</title>
        <authorList>
            <person name="Ramaloko W.T."/>
            <person name="Koen N."/>
            <person name="Polliack S."/>
            <person name="Aliyu H."/>
            <person name="Lebre P."/>
            <person name="Mohr T."/>
            <person name="Oswald F."/>
            <person name="Zwick M."/>
            <person name="Neumann A."/>
            <person name="Syldatk C."/>
            <person name="Cowan D."/>
            <person name="De Maayer P."/>
        </authorList>
    </citation>
    <scope>NUCLEOTIDE SEQUENCE [LARGE SCALE GENOMIC DNA]</scope>
    <source>
        <strain evidence="2 3">DSM 18751</strain>
    </source>
</reference>
<organism evidence="2 3">
    <name type="scientific">Parageobacillus galactosidasius</name>
    <dbReference type="NCBI Taxonomy" id="883812"/>
    <lineage>
        <taxon>Bacteria</taxon>
        <taxon>Bacillati</taxon>
        <taxon>Bacillota</taxon>
        <taxon>Bacilli</taxon>
        <taxon>Bacillales</taxon>
        <taxon>Anoxybacillaceae</taxon>
        <taxon>Parageobacillus</taxon>
    </lineage>
</organism>
<dbReference type="Proteomes" id="UP000198394">
    <property type="component" value="Unassembled WGS sequence"/>
</dbReference>
<dbReference type="NCBIfam" id="TIGR01671">
    <property type="entry name" value="phage_TIGR01671"/>
    <property type="match status" value="1"/>
</dbReference>
<evidence type="ECO:0000259" key="1">
    <source>
        <dbReference type="Pfam" id="PF09643"/>
    </source>
</evidence>
<dbReference type="Pfam" id="PF09643">
    <property type="entry name" value="YopX"/>
    <property type="match status" value="1"/>
</dbReference>
<evidence type="ECO:0000313" key="3">
    <source>
        <dbReference type="Proteomes" id="UP000198394"/>
    </source>
</evidence>
<gene>
    <name evidence="2" type="ORF">B9L23_08090</name>
</gene>
<dbReference type="Gene3D" id="2.30.30.290">
    <property type="entry name" value="YopX-like domains"/>
    <property type="match status" value="1"/>
</dbReference>
<proteinExistence type="predicted"/>
<dbReference type="RefSeq" id="WP_089097265.1">
    <property type="nucleotide sequence ID" value="NZ_NDYL01000001.1"/>
</dbReference>
<dbReference type="InterPro" id="IPR010024">
    <property type="entry name" value="CHP16711"/>
</dbReference>
<feature type="domain" description="YopX protein" evidence="1">
    <location>
        <begin position="7"/>
        <end position="160"/>
    </location>
</feature>
<accession>A0A226QTI5</accession>